<keyword evidence="4" id="KW-0804">Transcription</keyword>
<dbReference type="FunFam" id="1.10.10.10:FF:000001">
    <property type="entry name" value="LysR family transcriptional regulator"/>
    <property type="match status" value="1"/>
</dbReference>
<dbReference type="SUPFAM" id="SSF53850">
    <property type="entry name" value="Periplasmic binding protein-like II"/>
    <property type="match status" value="1"/>
</dbReference>
<dbReference type="InterPro" id="IPR036390">
    <property type="entry name" value="WH_DNA-bd_sf"/>
</dbReference>
<evidence type="ECO:0000256" key="3">
    <source>
        <dbReference type="ARBA" id="ARBA00023125"/>
    </source>
</evidence>
<sequence length="313" mass="34511">MDQLFTLRTFVAVARQGSFTGASRHLRISPSVATRAVARLEERLGLALLTRTTRSVRLTERGQLYLESCQRLLEDLDEADRRVRGENAEPRGELHLSAPIVFGRLHVLPVVQKLLAAHPALSIRMHLSDKNQHLVDEGIDAAVRLGELKDSSLIALKVGTVRRVLVASPLYVKQRGAPRSPAELSRHELIAFENLDATNEWRFGEREKPVRIQPRLILNSADALIAAAEQGAGIARTLSYQVADAVLAGRLVLLLGAFAPPPVPVSVIYPGRRSTSANVGAFVRTARRHFEEHPLLPVEAWRPPRPAGGKARR</sequence>
<dbReference type="AlphaFoldDB" id="A0A410RVC7"/>
<name>A0A410RVC7_CORCK</name>
<dbReference type="Pfam" id="PF00126">
    <property type="entry name" value="HTH_1"/>
    <property type="match status" value="1"/>
</dbReference>
<dbReference type="PROSITE" id="PS50931">
    <property type="entry name" value="HTH_LYSR"/>
    <property type="match status" value="1"/>
</dbReference>
<feature type="domain" description="HTH lysR-type" evidence="5">
    <location>
        <begin position="1"/>
        <end position="59"/>
    </location>
</feature>
<dbReference type="Gene3D" id="1.10.10.10">
    <property type="entry name" value="Winged helix-like DNA-binding domain superfamily/Winged helix DNA-binding domain"/>
    <property type="match status" value="1"/>
</dbReference>
<evidence type="ECO:0000313" key="6">
    <source>
        <dbReference type="EMBL" id="QAT85812.1"/>
    </source>
</evidence>
<dbReference type="GO" id="GO:0006351">
    <property type="term" value="P:DNA-templated transcription"/>
    <property type="evidence" value="ECO:0007669"/>
    <property type="project" value="TreeGrafter"/>
</dbReference>
<dbReference type="GO" id="GO:0003700">
    <property type="term" value="F:DNA-binding transcription factor activity"/>
    <property type="evidence" value="ECO:0007669"/>
    <property type="project" value="InterPro"/>
</dbReference>
<evidence type="ECO:0000256" key="1">
    <source>
        <dbReference type="ARBA" id="ARBA00009437"/>
    </source>
</evidence>
<protein>
    <submittedName>
        <fullName evidence="6">LysR family transcriptional regulator</fullName>
    </submittedName>
</protein>
<dbReference type="EMBL" id="CP034669">
    <property type="protein sequence ID" value="QAT85812.1"/>
    <property type="molecule type" value="Genomic_DNA"/>
</dbReference>
<dbReference type="InterPro" id="IPR036388">
    <property type="entry name" value="WH-like_DNA-bd_sf"/>
</dbReference>
<evidence type="ECO:0000256" key="2">
    <source>
        <dbReference type="ARBA" id="ARBA00023015"/>
    </source>
</evidence>
<dbReference type="CDD" id="cd08471">
    <property type="entry name" value="PBP2_CrgA_like_2"/>
    <property type="match status" value="1"/>
</dbReference>
<dbReference type="PANTHER" id="PTHR30537">
    <property type="entry name" value="HTH-TYPE TRANSCRIPTIONAL REGULATOR"/>
    <property type="match status" value="1"/>
</dbReference>
<dbReference type="InterPro" id="IPR005119">
    <property type="entry name" value="LysR_subst-bd"/>
</dbReference>
<comment type="similarity">
    <text evidence="1">Belongs to the LysR transcriptional regulatory family.</text>
</comment>
<dbReference type="Gene3D" id="3.40.190.290">
    <property type="match status" value="1"/>
</dbReference>
<gene>
    <name evidence="6" type="primary">ycjZ2</name>
    <name evidence="6" type="ORF">EJ065_4257</name>
</gene>
<dbReference type="GO" id="GO:0043565">
    <property type="term" value="F:sequence-specific DNA binding"/>
    <property type="evidence" value="ECO:0007669"/>
    <property type="project" value="TreeGrafter"/>
</dbReference>
<proteinExistence type="inferred from homology"/>
<accession>A0A410RVC7</accession>
<evidence type="ECO:0000256" key="4">
    <source>
        <dbReference type="ARBA" id="ARBA00023163"/>
    </source>
</evidence>
<dbReference type="InterPro" id="IPR058163">
    <property type="entry name" value="LysR-type_TF_proteobact-type"/>
</dbReference>
<reference evidence="6 7" key="1">
    <citation type="submission" date="2018-12" db="EMBL/GenBank/DDBJ databases">
        <title>Complete Genome Sequence of the Corallopyronin A producing Myxobacterium Corallococcus coralloides B035.</title>
        <authorList>
            <person name="Bouhired S.M."/>
            <person name="Rupp O."/>
            <person name="Blom J."/>
            <person name="Schaeberle T.F."/>
            <person name="Kehraus S."/>
            <person name="Schiefer A."/>
            <person name="Pfarr K."/>
            <person name="Goesmann A."/>
            <person name="Hoerauf A."/>
            <person name="Koenig G.M."/>
        </authorList>
    </citation>
    <scope>NUCLEOTIDE SEQUENCE [LARGE SCALE GENOMIC DNA]</scope>
    <source>
        <strain evidence="6 7">B035</strain>
    </source>
</reference>
<dbReference type="Pfam" id="PF03466">
    <property type="entry name" value="LysR_substrate"/>
    <property type="match status" value="1"/>
</dbReference>
<evidence type="ECO:0000259" key="5">
    <source>
        <dbReference type="PROSITE" id="PS50931"/>
    </source>
</evidence>
<dbReference type="SUPFAM" id="SSF46785">
    <property type="entry name" value="Winged helix' DNA-binding domain"/>
    <property type="match status" value="1"/>
</dbReference>
<keyword evidence="2" id="KW-0805">Transcription regulation</keyword>
<dbReference type="InterPro" id="IPR000847">
    <property type="entry name" value="LysR_HTH_N"/>
</dbReference>
<dbReference type="Proteomes" id="UP000288758">
    <property type="component" value="Chromosome"/>
</dbReference>
<evidence type="ECO:0000313" key="7">
    <source>
        <dbReference type="Proteomes" id="UP000288758"/>
    </source>
</evidence>
<dbReference type="PANTHER" id="PTHR30537:SF5">
    <property type="entry name" value="HTH-TYPE TRANSCRIPTIONAL ACTIVATOR TTDR-RELATED"/>
    <property type="match status" value="1"/>
</dbReference>
<keyword evidence="3" id="KW-0238">DNA-binding</keyword>
<organism evidence="6 7">
    <name type="scientific">Corallococcus coralloides</name>
    <name type="common">Myxococcus coralloides</name>
    <dbReference type="NCBI Taxonomy" id="184914"/>
    <lineage>
        <taxon>Bacteria</taxon>
        <taxon>Pseudomonadati</taxon>
        <taxon>Myxococcota</taxon>
        <taxon>Myxococcia</taxon>
        <taxon>Myxococcales</taxon>
        <taxon>Cystobacterineae</taxon>
        <taxon>Myxococcaceae</taxon>
        <taxon>Corallococcus</taxon>
    </lineage>
</organism>
<dbReference type="RefSeq" id="WP_128797523.1">
    <property type="nucleotide sequence ID" value="NZ_CP034669.1"/>
</dbReference>